<proteinExistence type="inferred from homology"/>
<accession>A0A7J9BB33</accession>
<dbReference type="SUPFAM" id="SSF48264">
    <property type="entry name" value="Cytochrome P450"/>
    <property type="match status" value="2"/>
</dbReference>
<evidence type="ECO:0000256" key="11">
    <source>
        <dbReference type="ARBA" id="ARBA00023136"/>
    </source>
</evidence>
<dbReference type="OrthoDB" id="1470350at2759"/>
<sequence length="715" mass="83084">MEVYHVIRDLVSLLVVGLLMIWGWRALNWVWLAPKRLERCLRQQGFAGNPYRFLSGDIKELLTMSRQTRAKPMPLSDDIGPYVAPFLHQTVNQYGKNSFTWIGPRQRVNIMDPEKIREIFTKFNDFQKVRTNPLLTLLVSGLVNLEGDRWSKHRKIINPSFHQDKLKNMLPAFYQSCCDMLSKWEKMVCTEGYSELDVWPYLVDLTRDVISRSAFGSSFEEGRRIFQLLDDQLVLRIKLLQTVYIPGWRFLSGDIKESFTMSRQTRAKPMSVSDDIEAYVVPFLHQTINNHGNNSFMWIGPRPRVTIMDPEKIREIFSKFTDFQKLHSNPLVRFLVGGLSNLEGDQWSKHRKIVNPAFHQDKLKNMLPAFYQSCNEMISKWEEMVSKEGYSELDVWPYIVNMTRDVISRAAFGSSYEEGRRIFQLLEDLTSLTIKVFQSVYIPGWRFLPTKTNRELKMKHKDIKQSLREMIKRREKAIKAGEESNEDLLDILVESNIREMEAKHKGMSIEDVIEECKLFYFAGQETTSVLLVWTMVLLARYPDWQTKARDEVLHVLGDRKPDADGLNRLKVVTMILYEVLRLYPAVVSLARSIPKEIKLGNLLLPAGTEVLLPILQIHHDKDHWGDDAHEFRPERFAEGVSKATKSQVTFLPFGWGPRICIGQNFAMMEAKMAMAMILQRFWFELSPSYAHSPCTMITLRPQHGAQIILHKLGSN</sequence>
<dbReference type="GO" id="GO:0004497">
    <property type="term" value="F:monooxygenase activity"/>
    <property type="evidence" value="ECO:0007669"/>
    <property type="project" value="UniProtKB-KW"/>
</dbReference>
<keyword evidence="6 12" id="KW-0479">Metal-binding</keyword>
<evidence type="ECO:0000256" key="3">
    <source>
        <dbReference type="ARBA" id="ARBA00010617"/>
    </source>
</evidence>
<keyword evidence="4 12" id="KW-0349">Heme</keyword>
<dbReference type="PANTHER" id="PTHR24282">
    <property type="entry name" value="CYTOCHROME P450 FAMILY MEMBER"/>
    <property type="match status" value="1"/>
</dbReference>
<feature type="binding site" description="axial binding residue" evidence="12">
    <location>
        <position position="660"/>
    </location>
    <ligand>
        <name>heme</name>
        <dbReference type="ChEBI" id="CHEBI:30413"/>
    </ligand>
    <ligandPart>
        <name>Fe</name>
        <dbReference type="ChEBI" id="CHEBI:18248"/>
    </ligandPart>
</feature>
<reference evidence="14 15" key="1">
    <citation type="journal article" date="2019" name="Genome Biol. Evol.">
        <title>Insights into the evolution of the New World diploid cottons (Gossypium, subgenus Houzingenia) based on genome sequencing.</title>
        <authorList>
            <person name="Grover C.E."/>
            <person name="Arick M.A. 2nd"/>
            <person name="Thrash A."/>
            <person name="Conover J.L."/>
            <person name="Sanders W.S."/>
            <person name="Peterson D.G."/>
            <person name="Frelichowski J.E."/>
            <person name="Scheffler J.A."/>
            <person name="Scheffler B.E."/>
            <person name="Wendel J.F."/>
        </authorList>
    </citation>
    <scope>NUCLEOTIDE SEQUENCE [LARGE SCALE GENOMIC DNA]</scope>
    <source>
        <strain evidence="14">5</strain>
        <tissue evidence="14">Leaf</tissue>
    </source>
</reference>
<dbReference type="Pfam" id="PF00067">
    <property type="entry name" value="p450"/>
    <property type="match status" value="2"/>
</dbReference>
<feature type="transmembrane region" description="Helical" evidence="13">
    <location>
        <begin position="12"/>
        <end position="32"/>
    </location>
</feature>
<evidence type="ECO:0000256" key="4">
    <source>
        <dbReference type="ARBA" id="ARBA00022617"/>
    </source>
</evidence>
<dbReference type="InterPro" id="IPR002401">
    <property type="entry name" value="Cyt_P450_E_grp-I"/>
</dbReference>
<dbReference type="CDD" id="cd20642">
    <property type="entry name" value="CYP72"/>
    <property type="match status" value="1"/>
</dbReference>
<dbReference type="PANTHER" id="PTHR24282:SF255">
    <property type="entry name" value="CYTOCHROME P450 72A11-RELATED"/>
    <property type="match status" value="1"/>
</dbReference>
<comment type="caution">
    <text evidence="14">The sequence shown here is derived from an EMBL/GenBank/DDBJ whole genome shotgun (WGS) entry which is preliminary data.</text>
</comment>
<evidence type="ECO:0000256" key="8">
    <source>
        <dbReference type="ARBA" id="ARBA00023002"/>
    </source>
</evidence>
<dbReference type="FunFam" id="1.10.630.10:FF:000029">
    <property type="entry name" value="Cytochrome P450 734A1"/>
    <property type="match status" value="1"/>
</dbReference>
<dbReference type="EMBL" id="JABEZY010000002">
    <property type="protein sequence ID" value="MBA0733535.1"/>
    <property type="molecule type" value="Genomic_DNA"/>
</dbReference>
<gene>
    <name evidence="14" type="ORF">Gogos_017534</name>
</gene>
<dbReference type="AlphaFoldDB" id="A0A7J9BB33"/>
<evidence type="ECO:0008006" key="16">
    <source>
        <dbReference type="Google" id="ProtNLM"/>
    </source>
</evidence>
<evidence type="ECO:0000256" key="10">
    <source>
        <dbReference type="ARBA" id="ARBA00023033"/>
    </source>
</evidence>
<dbReference type="PRINTS" id="PR00463">
    <property type="entry name" value="EP450I"/>
</dbReference>
<comment type="cofactor">
    <cofactor evidence="1 12">
        <name>heme</name>
        <dbReference type="ChEBI" id="CHEBI:30413"/>
    </cofactor>
</comment>
<evidence type="ECO:0000256" key="6">
    <source>
        <dbReference type="ARBA" id="ARBA00022723"/>
    </source>
</evidence>
<dbReference type="GO" id="GO:0016020">
    <property type="term" value="C:membrane"/>
    <property type="evidence" value="ECO:0007669"/>
    <property type="project" value="UniProtKB-SubCell"/>
</dbReference>
<keyword evidence="9 12" id="KW-0408">Iron</keyword>
<dbReference type="GO" id="GO:0020037">
    <property type="term" value="F:heme binding"/>
    <property type="evidence" value="ECO:0007669"/>
    <property type="project" value="InterPro"/>
</dbReference>
<evidence type="ECO:0000256" key="9">
    <source>
        <dbReference type="ARBA" id="ARBA00023004"/>
    </source>
</evidence>
<keyword evidence="10" id="KW-0503">Monooxygenase</keyword>
<keyword evidence="11 13" id="KW-0472">Membrane</keyword>
<keyword evidence="7 13" id="KW-1133">Transmembrane helix</keyword>
<dbReference type="GO" id="GO:0016705">
    <property type="term" value="F:oxidoreductase activity, acting on paired donors, with incorporation or reduction of molecular oxygen"/>
    <property type="evidence" value="ECO:0007669"/>
    <property type="project" value="InterPro"/>
</dbReference>
<evidence type="ECO:0000256" key="7">
    <source>
        <dbReference type="ARBA" id="ARBA00022989"/>
    </source>
</evidence>
<evidence type="ECO:0000256" key="2">
    <source>
        <dbReference type="ARBA" id="ARBA00004167"/>
    </source>
</evidence>
<keyword evidence="15" id="KW-1185">Reference proteome</keyword>
<keyword evidence="8" id="KW-0560">Oxidoreductase</keyword>
<dbReference type="InterPro" id="IPR036396">
    <property type="entry name" value="Cyt_P450_sf"/>
</dbReference>
<evidence type="ECO:0000256" key="13">
    <source>
        <dbReference type="SAM" id="Phobius"/>
    </source>
</evidence>
<comment type="subcellular location">
    <subcellularLocation>
        <location evidence="2">Membrane</location>
        <topology evidence="2">Single-pass membrane protein</topology>
    </subcellularLocation>
</comment>
<evidence type="ECO:0000313" key="15">
    <source>
        <dbReference type="Proteomes" id="UP000593579"/>
    </source>
</evidence>
<evidence type="ECO:0000256" key="5">
    <source>
        <dbReference type="ARBA" id="ARBA00022692"/>
    </source>
</evidence>
<keyword evidence="5 13" id="KW-0812">Transmembrane</keyword>
<comment type="similarity">
    <text evidence="3">Belongs to the cytochrome P450 family.</text>
</comment>
<protein>
    <recommendedName>
        <fullName evidence="16">Cytochrome P450</fullName>
    </recommendedName>
</protein>
<dbReference type="Gene3D" id="1.10.630.10">
    <property type="entry name" value="Cytochrome P450"/>
    <property type="match status" value="2"/>
</dbReference>
<evidence type="ECO:0000256" key="1">
    <source>
        <dbReference type="ARBA" id="ARBA00001971"/>
    </source>
</evidence>
<dbReference type="PRINTS" id="PR00385">
    <property type="entry name" value="P450"/>
</dbReference>
<dbReference type="Proteomes" id="UP000593579">
    <property type="component" value="Unassembled WGS sequence"/>
</dbReference>
<name>A0A7J9BB33_GOSGO</name>
<dbReference type="PROSITE" id="PS00086">
    <property type="entry name" value="CYTOCHROME_P450"/>
    <property type="match status" value="1"/>
</dbReference>
<evidence type="ECO:0000313" key="14">
    <source>
        <dbReference type="EMBL" id="MBA0733535.1"/>
    </source>
</evidence>
<dbReference type="GO" id="GO:0005506">
    <property type="term" value="F:iron ion binding"/>
    <property type="evidence" value="ECO:0007669"/>
    <property type="project" value="InterPro"/>
</dbReference>
<evidence type="ECO:0000256" key="12">
    <source>
        <dbReference type="PIRSR" id="PIRSR602401-1"/>
    </source>
</evidence>
<dbReference type="InterPro" id="IPR001128">
    <property type="entry name" value="Cyt_P450"/>
</dbReference>
<organism evidence="14 15">
    <name type="scientific">Gossypium gossypioides</name>
    <name type="common">Mexican cotton</name>
    <name type="synonym">Selera gossypioides</name>
    <dbReference type="NCBI Taxonomy" id="34282"/>
    <lineage>
        <taxon>Eukaryota</taxon>
        <taxon>Viridiplantae</taxon>
        <taxon>Streptophyta</taxon>
        <taxon>Embryophyta</taxon>
        <taxon>Tracheophyta</taxon>
        <taxon>Spermatophyta</taxon>
        <taxon>Magnoliopsida</taxon>
        <taxon>eudicotyledons</taxon>
        <taxon>Gunneridae</taxon>
        <taxon>Pentapetalae</taxon>
        <taxon>rosids</taxon>
        <taxon>malvids</taxon>
        <taxon>Malvales</taxon>
        <taxon>Malvaceae</taxon>
        <taxon>Malvoideae</taxon>
        <taxon>Gossypium</taxon>
    </lineage>
</organism>
<dbReference type="InterPro" id="IPR050665">
    <property type="entry name" value="Cytochrome_P450_Monooxygen"/>
</dbReference>
<dbReference type="InterPro" id="IPR017972">
    <property type="entry name" value="Cyt_P450_CS"/>
</dbReference>